<dbReference type="OrthoDB" id="696275at2759"/>
<evidence type="ECO:0008006" key="4">
    <source>
        <dbReference type="Google" id="ProtNLM"/>
    </source>
</evidence>
<proteinExistence type="predicted"/>
<comment type="caution">
    <text evidence="2">The sequence shown here is derived from an EMBL/GenBank/DDBJ whole genome shotgun (WGS) entry which is preliminary data.</text>
</comment>
<dbReference type="PANTHER" id="PTHR36140:SF7">
    <property type="entry name" value="F-BOX DOMAIN-CONTAINING PROTEIN"/>
    <property type="match status" value="1"/>
</dbReference>
<feature type="compositionally biased region" description="Gly residues" evidence="1">
    <location>
        <begin position="136"/>
        <end position="146"/>
    </location>
</feature>
<organism evidence="2 3">
    <name type="scientific">Oryza meyeriana var. granulata</name>
    <dbReference type="NCBI Taxonomy" id="110450"/>
    <lineage>
        <taxon>Eukaryota</taxon>
        <taxon>Viridiplantae</taxon>
        <taxon>Streptophyta</taxon>
        <taxon>Embryophyta</taxon>
        <taxon>Tracheophyta</taxon>
        <taxon>Spermatophyta</taxon>
        <taxon>Magnoliopsida</taxon>
        <taxon>Liliopsida</taxon>
        <taxon>Poales</taxon>
        <taxon>Poaceae</taxon>
        <taxon>BOP clade</taxon>
        <taxon>Oryzoideae</taxon>
        <taxon>Oryzeae</taxon>
        <taxon>Oryzinae</taxon>
        <taxon>Oryza</taxon>
        <taxon>Oryza meyeriana</taxon>
    </lineage>
</organism>
<evidence type="ECO:0000313" key="2">
    <source>
        <dbReference type="EMBL" id="KAF0930532.1"/>
    </source>
</evidence>
<protein>
    <recommendedName>
        <fullName evidence="4">F-box domain-containing protein</fullName>
    </recommendedName>
</protein>
<dbReference type="PANTHER" id="PTHR36140">
    <property type="entry name" value="F-BOX DOMAIN-CONTAINING PROTEIN-RELATED"/>
    <property type="match status" value="1"/>
</dbReference>
<feature type="region of interest" description="Disordered" evidence="1">
    <location>
        <begin position="134"/>
        <end position="159"/>
    </location>
</feature>
<dbReference type="EMBL" id="SPHZ02000002">
    <property type="protein sequence ID" value="KAF0930532.1"/>
    <property type="molecule type" value="Genomic_DNA"/>
</dbReference>
<dbReference type="Proteomes" id="UP000479710">
    <property type="component" value="Unassembled WGS sequence"/>
</dbReference>
<keyword evidence="3" id="KW-1185">Reference proteome</keyword>
<evidence type="ECO:0000256" key="1">
    <source>
        <dbReference type="SAM" id="MobiDB-lite"/>
    </source>
</evidence>
<gene>
    <name evidence="2" type="ORF">E2562_033299</name>
</gene>
<dbReference type="AlphaFoldDB" id="A0A6G1F136"/>
<evidence type="ECO:0000313" key="3">
    <source>
        <dbReference type="Proteomes" id="UP000479710"/>
    </source>
</evidence>
<sequence length="159" mass="17315">MPPVRLARPHQAATPYTWPRHRRGPSYSTRGDDDAHLPTALPDDILLFEILTRVFSDADDVALFASTCPRWSSFVATHGATISRMLPPPCGHQNIVELKVVTDIIFILALAMDADVQVEVAAPRGTESRVRRIGRRGGQIGGGGGDATEESGYETPVWV</sequence>
<dbReference type="CDD" id="cd09917">
    <property type="entry name" value="F-box_SF"/>
    <property type="match status" value="1"/>
</dbReference>
<name>A0A6G1F136_9ORYZ</name>
<feature type="region of interest" description="Disordered" evidence="1">
    <location>
        <begin position="1"/>
        <end position="34"/>
    </location>
</feature>
<reference evidence="2 3" key="1">
    <citation type="submission" date="2019-11" db="EMBL/GenBank/DDBJ databases">
        <title>Whole genome sequence of Oryza granulata.</title>
        <authorList>
            <person name="Li W."/>
        </authorList>
    </citation>
    <scope>NUCLEOTIDE SEQUENCE [LARGE SCALE GENOMIC DNA]</scope>
    <source>
        <strain evidence="3">cv. Menghai</strain>
        <tissue evidence="2">Leaf</tissue>
    </source>
</reference>
<accession>A0A6G1F136</accession>